<dbReference type="GO" id="GO:0003700">
    <property type="term" value="F:DNA-binding transcription factor activity"/>
    <property type="evidence" value="ECO:0007669"/>
    <property type="project" value="InterPro"/>
</dbReference>
<gene>
    <name evidence="7" type="ORF">METEAL_03470</name>
</gene>
<dbReference type="SMART" id="SM00345">
    <property type="entry name" value="HTH_GNTR"/>
    <property type="match status" value="1"/>
</dbReference>
<evidence type="ECO:0000259" key="6">
    <source>
        <dbReference type="PROSITE" id="PS50949"/>
    </source>
</evidence>
<keyword evidence="8" id="KW-1185">Reference proteome</keyword>
<dbReference type="InterPro" id="IPR036388">
    <property type="entry name" value="WH-like_DNA-bd_sf"/>
</dbReference>
<dbReference type="GO" id="GO:0030170">
    <property type="term" value="F:pyridoxal phosphate binding"/>
    <property type="evidence" value="ECO:0007669"/>
    <property type="project" value="InterPro"/>
</dbReference>
<evidence type="ECO:0000256" key="2">
    <source>
        <dbReference type="ARBA" id="ARBA00022898"/>
    </source>
</evidence>
<evidence type="ECO:0000256" key="4">
    <source>
        <dbReference type="ARBA" id="ARBA00023125"/>
    </source>
</evidence>
<dbReference type="PANTHER" id="PTHR46577:SF1">
    <property type="entry name" value="HTH-TYPE TRANSCRIPTIONAL REGULATORY PROTEIN GABR"/>
    <property type="match status" value="1"/>
</dbReference>
<dbReference type="InterPro" id="IPR015424">
    <property type="entry name" value="PyrdxlP-dep_Trfase"/>
</dbReference>
<dbReference type="InterPro" id="IPR000524">
    <property type="entry name" value="Tscrpt_reg_HTH_GntR"/>
</dbReference>
<evidence type="ECO:0000256" key="3">
    <source>
        <dbReference type="ARBA" id="ARBA00023015"/>
    </source>
</evidence>
<organism evidence="7 8">
    <name type="scientific">Mesoterricola silvestris</name>
    <dbReference type="NCBI Taxonomy" id="2927979"/>
    <lineage>
        <taxon>Bacteria</taxon>
        <taxon>Pseudomonadati</taxon>
        <taxon>Acidobacteriota</taxon>
        <taxon>Holophagae</taxon>
        <taxon>Holophagales</taxon>
        <taxon>Holophagaceae</taxon>
        <taxon>Mesoterricola</taxon>
    </lineage>
</organism>
<dbReference type="PROSITE" id="PS50949">
    <property type="entry name" value="HTH_GNTR"/>
    <property type="match status" value="1"/>
</dbReference>
<dbReference type="Pfam" id="PF00155">
    <property type="entry name" value="Aminotran_1_2"/>
    <property type="match status" value="1"/>
</dbReference>
<dbReference type="CDD" id="cd07377">
    <property type="entry name" value="WHTH_GntR"/>
    <property type="match status" value="1"/>
</dbReference>
<dbReference type="InterPro" id="IPR004839">
    <property type="entry name" value="Aminotransferase_I/II_large"/>
</dbReference>
<keyword evidence="2" id="KW-0663">Pyridoxal phosphate</keyword>
<keyword evidence="5" id="KW-0804">Transcription</keyword>
<evidence type="ECO:0000256" key="1">
    <source>
        <dbReference type="ARBA" id="ARBA00005384"/>
    </source>
</evidence>
<dbReference type="InterPro" id="IPR015421">
    <property type="entry name" value="PyrdxlP-dep_Trfase_major"/>
</dbReference>
<dbReference type="InterPro" id="IPR051446">
    <property type="entry name" value="HTH_trans_reg/aminotransferase"/>
</dbReference>
<dbReference type="InterPro" id="IPR036390">
    <property type="entry name" value="WH_DNA-bd_sf"/>
</dbReference>
<dbReference type="KEGG" id="msil:METEAL_03470"/>
<dbReference type="PANTHER" id="PTHR46577">
    <property type="entry name" value="HTH-TYPE TRANSCRIPTIONAL REGULATORY PROTEIN GABR"/>
    <property type="match status" value="1"/>
</dbReference>
<keyword evidence="4" id="KW-0238">DNA-binding</keyword>
<dbReference type="SUPFAM" id="SSF46785">
    <property type="entry name" value="Winged helix' DNA-binding domain"/>
    <property type="match status" value="1"/>
</dbReference>
<evidence type="ECO:0000256" key="5">
    <source>
        <dbReference type="ARBA" id="ARBA00023163"/>
    </source>
</evidence>
<evidence type="ECO:0000313" key="7">
    <source>
        <dbReference type="EMBL" id="BDU71173.1"/>
    </source>
</evidence>
<name>A0AA48GVN2_9BACT</name>
<dbReference type="PRINTS" id="PR00035">
    <property type="entry name" value="HTHGNTR"/>
</dbReference>
<dbReference type="Gene3D" id="3.40.640.10">
    <property type="entry name" value="Type I PLP-dependent aspartate aminotransferase-like (Major domain)"/>
    <property type="match status" value="1"/>
</dbReference>
<accession>A0AA48GVN2</accession>
<dbReference type="Proteomes" id="UP001238179">
    <property type="component" value="Chromosome"/>
</dbReference>
<dbReference type="AlphaFoldDB" id="A0AA48GVN2"/>
<feature type="domain" description="HTH gntR-type" evidence="6">
    <location>
        <begin position="18"/>
        <end position="86"/>
    </location>
</feature>
<dbReference type="Gene3D" id="1.10.10.10">
    <property type="entry name" value="Winged helix-like DNA-binding domain superfamily/Winged helix DNA-binding domain"/>
    <property type="match status" value="1"/>
</dbReference>
<dbReference type="SUPFAM" id="SSF53383">
    <property type="entry name" value="PLP-dependent transferases"/>
    <property type="match status" value="1"/>
</dbReference>
<dbReference type="Pfam" id="PF00392">
    <property type="entry name" value="GntR"/>
    <property type="match status" value="1"/>
</dbReference>
<evidence type="ECO:0000313" key="8">
    <source>
        <dbReference type="Proteomes" id="UP001238179"/>
    </source>
</evidence>
<dbReference type="EMBL" id="AP027080">
    <property type="protein sequence ID" value="BDU71173.1"/>
    <property type="molecule type" value="Genomic_DNA"/>
</dbReference>
<reference evidence="8" key="1">
    <citation type="journal article" date="2023" name="Int. J. Syst. Evol. Microbiol.">
        <title>Mesoterricola silvestris gen. nov., sp. nov., Mesoterricola sediminis sp. nov., Geothrix oryzae sp. nov., Geothrix edaphica sp. nov., Geothrix rubra sp. nov., and Geothrix limicola sp. nov., six novel members of Acidobacteriota isolated from soils.</title>
        <authorList>
            <person name="Itoh H."/>
            <person name="Sugisawa Y."/>
            <person name="Mise K."/>
            <person name="Xu Z."/>
            <person name="Kuniyasu M."/>
            <person name="Ushijima N."/>
            <person name="Kawano K."/>
            <person name="Kobayashi E."/>
            <person name="Shiratori Y."/>
            <person name="Masuda Y."/>
            <person name="Senoo K."/>
        </authorList>
    </citation>
    <scope>NUCLEOTIDE SEQUENCE [LARGE SCALE GENOMIC DNA]</scope>
    <source>
        <strain evidence="8">W79</strain>
    </source>
</reference>
<protein>
    <submittedName>
        <fullName evidence="7">GntR family transcriptional regulator</fullName>
    </submittedName>
</protein>
<dbReference type="GO" id="GO:0003677">
    <property type="term" value="F:DNA binding"/>
    <property type="evidence" value="ECO:0007669"/>
    <property type="project" value="UniProtKB-KW"/>
</dbReference>
<dbReference type="CDD" id="cd00609">
    <property type="entry name" value="AAT_like"/>
    <property type="match status" value="1"/>
</dbReference>
<keyword evidence="3" id="KW-0805">Transcription regulation</keyword>
<sequence>MALRARELNLTLDPALTGPIYVRVGEAILAAVRAGQIRPGQALPGVRELADRVGVHRNTVLTALRALEEQGWVEARPRSGFFVVDPLPERRPQGGSAPASAAPGFDVPGSLRPITSALNVALDFSDGVADARLAPMEALAKAYPRALRLKGPALLQATEFLGHARLRTALADHLAEQRALVRDPAQFLLIRSTSMAVNLVAQALIGHGDGDVAVEDPGNPLAWDTLRQASGARLHGLPVDAGGIRVEALEALLAGTRLALLVLTPQCHFPTGAPLAPDRRERVLALAREHRFAILELDPEYDYLESPTPPLAAQDTTGQVLYCGSLSRLVAPGLRLGFIVVPRLLADRFARARQRMDWQGDPVLEWAVSELFLDGEMARHLRRVRKACQDRREALFDALRFALPGLLAFDPALGGMGLWLRGQGKMADPARFGLWVRSCGLKGIKLRPGTYFRLEGGALAATRLGFMAYTPEELQEAVPRMT</sequence>
<comment type="similarity">
    <text evidence="1">In the C-terminal section; belongs to the class-I pyridoxal-phosphate-dependent aminotransferase family.</text>
</comment>
<proteinExistence type="inferred from homology"/>